<evidence type="ECO:0000256" key="2">
    <source>
        <dbReference type="PROSITE-ProRule" id="PRU00023"/>
    </source>
</evidence>
<dbReference type="Pfam" id="PF00023">
    <property type="entry name" value="Ank"/>
    <property type="match status" value="1"/>
</dbReference>
<feature type="repeat" description="ANK" evidence="2">
    <location>
        <begin position="129"/>
        <end position="161"/>
    </location>
</feature>
<dbReference type="InterPro" id="IPR002110">
    <property type="entry name" value="Ankyrin_rpt"/>
</dbReference>
<feature type="compositionally biased region" description="Pro residues" evidence="3">
    <location>
        <begin position="674"/>
        <end position="690"/>
    </location>
</feature>
<dbReference type="InterPro" id="IPR029380">
    <property type="entry name" value="FAM124"/>
</dbReference>
<dbReference type="Gene3D" id="1.25.40.20">
    <property type="entry name" value="Ankyrin repeat-containing domain"/>
    <property type="match status" value="2"/>
</dbReference>
<gene>
    <name evidence="5" type="ORF">Q8A67_006851</name>
</gene>
<feature type="compositionally biased region" description="Acidic residues" evidence="3">
    <location>
        <begin position="912"/>
        <end position="921"/>
    </location>
</feature>
<evidence type="ECO:0000256" key="1">
    <source>
        <dbReference type="ARBA" id="ARBA00006440"/>
    </source>
</evidence>
<feature type="repeat" description="ANK" evidence="2">
    <location>
        <begin position="273"/>
        <end position="305"/>
    </location>
</feature>
<name>A0AA88TUX1_9TELE</name>
<evidence type="ECO:0000313" key="6">
    <source>
        <dbReference type="Proteomes" id="UP001187343"/>
    </source>
</evidence>
<dbReference type="EMBL" id="JAUYZG010000006">
    <property type="protein sequence ID" value="KAK2905052.1"/>
    <property type="molecule type" value="Genomic_DNA"/>
</dbReference>
<dbReference type="PROSITE" id="PS50088">
    <property type="entry name" value="ANK_REPEAT"/>
    <property type="match status" value="4"/>
</dbReference>
<dbReference type="PRINTS" id="PR01415">
    <property type="entry name" value="ANKYRIN"/>
</dbReference>
<dbReference type="PANTHER" id="PTHR14715:SF4">
    <property type="entry name" value="PROTEIN FAM124A"/>
    <property type="match status" value="1"/>
</dbReference>
<keyword evidence="2" id="KW-0040">ANK repeat</keyword>
<reference evidence="5" key="1">
    <citation type="submission" date="2023-08" db="EMBL/GenBank/DDBJ databases">
        <title>Chromosome-level Genome Assembly of mud carp (Cirrhinus molitorella).</title>
        <authorList>
            <person name="Liu H."/>
        </authorList>
    </citation>
    <scope>NUCLEOTIDE SEQUENCE</scope>
    <source>
        <strain evidence="5">Prfri</strain>
        <tissue evidence="5">Muscle</tissue>
    </source>
</reference>
<dbReference type="InterPro" id="IPR046365">
    <property type="entry name" value="FAM124_dom"/>
</dbReference>
<feature type="compositionally biased region" description="Basic residues" evidence="3">
    <location>
        <begin position="697"/>
        <end position="706"/>
    </location>
</feature>
<dbReference type="PROSITE" id="PS50297">
    <property type="entry name" value="ANK_REP_REGION"/>
    <property type="match status" value="2"/>
</dbReference>
<feature type="region of interest" description="Disordered" evidence="3">
    <location>
        <begin position="361"/>
        <end position="388"/>
    </location>
</feature>
<feature type="compositionally biased region" description="Polar residues" evidence="3">
    <location>
        <begin position="856"/>
        <end position="873"/>
    </location>
</feature>
<comment type="caution">
    <text evidence="5">The sequence shown here is derived from an EMBL/GenBank/DDBJ whole genome shotgun (WGS) entry which is preliminary data.</text>
</comment>
<dbReference type="Pfam" id="PF15067">
    <property type="entry name" value="FAM124"/>
    <property type="match status" value="1"/>
</dbReference>
<evidence type="ECO:0000313" key="5">
    <source>
        <dbReference type="EMBL" id="KAK2905052.1"/>
    </source>
</evidence>
<feature type="domain" description="FAM124" evidence="4">
    <location>
        <begin position="407"/>
        <end position="648"/>
    </location>
</feature>
<protein>
    <recommendedName>
        <fullName evidence="4">FAM124 domain-containing protein</fullName>
    </recommendedName>
</protein>
<dbReference type="InterPro" id="IPR036770">
    <property type="entry name" value="Ankyrin_rpt-contain_sf"/>
</dbReference>
<comment type="similarity">
    <text evidence="1">Belongs to the FAM124 family.</text>
</comment>
<proteinExistence type="inferred from homology"/>
<dbReference type="Pfam" id="PF12796">
    <property type="entry name" value="Ank_2"/>
    <property type="match status" value="2"/>
</dbReference>
<feature type="region of interest" description="Disordered" evidence="3">
    <location>
        <begin position="856"/>
        <end position="921"/>
    </location>
</feature>
<dbReference type="SMART" id="SM00248">
    <property type="entry name" value="ANK"/>
    <property type="match status" value="6"/>
</dbReference>
<dbReference type="AlphaFoldDB" id="A0AA88TUX1"/>
<sequence>MRFENLCSTVQLNGWQALLDDNCELGQDHWERAHLRSLWLYRAVVRGDTRGLRNLLKRNYIDVDVFYNVSREELEWQAHTDTNFGPSGLWSLEYKRELTSPLCIAAAQGFTECLQYLLEHGAHPNLIAGGKAALHEACANANTECVELLLEHGANPNQTTEEGLTALHLCRTPQSLRCAKALVRYGAKVNIPSEEEDETPLHVAARNVLPHHAQLYLRFGACVNHSSSSGETPLGVVCGVAPEKTADSEDERYLEICRLLLAYGANINSTDKERRSPLHKAARSVKLKLVELLLDNGADINAIDYNGCSPLSSVLQSSVVRQEWEPHRVVQTLLNRGSIKVWPQALLKCRRENGRHVKSLSLSREMENSVEDECGDSGAETGGSDYSLMSSASSDLSMGDLQDPFLVSIHIITDPGQAKILQQAADQVLSWLHPDLTLFRVSERAGGLSRKSKGRLQRITEPPSHQPALAVILFLQDEYGGEESLERLHSQLRCPPWRYHHTERVNGRGLLPFSPASQDFVTLAPGTPLWALRQVHYGKEIVRFTVYCRYETYTEQVRLYRLLLRRRLAQKKEDFCFCVIYSNPETEIQLSFKRMPRGQNPIPTENAVMEIRVRDVGELVPLLPRACTPISDVRWQTNDYDGNKILLQVQGPRYYRKHTIAKFCHLPSDDPSVTCPPPPEPPPPPPPPYGRGPASYRNRRYHRNSSRSRTQTLPPPVTQASRASPPMLCDQERLQRDVELLRAGWTGHRTQSLFSLPTDESRSSCASPSSFRPRCFSSMAAPIFRVNVDTLVGAEETDVDTGQTISSSSVDLSVVSGYSHPQLRPHLKAPAPRPKSAPPTDGCLDFANLTYNNASSMRQTRVPSRTQSISAKSTPCVVHKPQPKNVKDVLQDKGQQNGNGIVTVDDCSQDGTAEEEQEFYI</sequence>
<accession>A0AA88TUX1</accession>
<dbReference type="SUPFAM" id="SSF48403">
    <property type="entry name" value="Ankyrin repeat"/>
    <property type="match status" value="1"/>
</dbReference>
<evidence type="ECO:0000259" key="4">
    <source>
        <dbReference type="Pfam" id="PF15067"/>
    </source>
</evidence>
<dbReference type="Proteomes" id="UP001187343">
    <property type="component" value="Unassembled WGS sequence"/>
</dbReference>
<evidence type="ECO:0000256" key="3">
    <source>
        <dbReference type="SAM" id="MobiDB-lite"/>
    </source>
</evidence>
<keyword evidence="6" id="KW-1185">Reference proteome</keyword>
<organism evidence="5 6">
    <name type="scientific">Cirrhinus molitorella</name>
    <name type="common">mud carp</name>
    <dbReference type="NCBI Taxonomy" id="172907"/>
    <lineage>
        <taxon>Eukaryota</taxon>
        <taxon>Metazoa</taxon>
        <taxon>Chordata</taxon>
        <taxon>Craniata</taxon>
        <taxon>Vertebrata</taxon>
        <taxon>Euteleostomi</taxon>
        <taxon>Actinopterygii</taxon>
        <taxon>Neopterygii</taxon>
        <taxon>Teleostei</taxon>
        <taxon>Ostariophysi</taxon>
        <taxon>Cypriniformes</taxon>
        <taxon>Cyprinidae</taxon>
        <taxon>Labeoninae</taxon>
        <taxon>Labeonini</taxon>
        <taxon>Cirrhinus</taxon>
    </lineage>
</organism>
<dbReference type="PANTHER" id="PTHR14715">
    <property type="entry name" value="FAM124 DOMAIN-CONTAINING PROTEIN-RELATED"/>
    <property type="match status" value="1"/>
</dbReference>
<feature type="repeat" description="ANK" evidence="2">
    <location>
        <begin position="162"/>
        <end position="194"/>
    </location>
</feature>
<feature type="repeat" description="ANK" evidence="2">
    <location>
        <begin position="97"/>
        <end position="129"/>
    </location>
</feature>
<feature type="region of interest" description="Disordered" evidence="3">
    <location>
        <begin position="671"/>
        <end position="729"/>
    </location>
</feature>